<dbReference type="RefSeq" id="WP_313325450.1">
    <property type="nucleotide sequence ID" value="NZ_CP134878.1"/>
</dbReference>
<evidence type="ECO:0000256" key="1">
    <source>
        <dbReference type="SAM" id="Phobius"/>
    </source>
</evidence>
<dbReference type="Proteomes" id="UP001304515">
    <property type="component" value="Chromosome"/>
</dbReference>
<name>A0AA96J469_9FLAO</name>
<accession>A0AA96F254</accession>
<reference evidence="2 4" key="1">
    <citation type="submission" date="2023-09" db="EMBL/GenBank/DDBJ databases">
        <title>Flavobacterium sp. a novel bacteria isolate from Pepper rhizosphere.</title>
        <authorList>
            <person name="Peng Y."/>
            <person name="Lee J."/>
        </authorList>
    </citation>
    <scope>NUCLEOTIDE SEQUENCE</scope>
    <source>
        <strain evidence="2">PMR2A8</strain>
        <strain evidence="3 4">PMTSA4</strain>
    </source>
</reference>
<dbReference type="EMBL" id="CP134890">
    <property type="protein sequence ID" value="WNM21578.1"/>
    <property type="molecule type" value="Genomic_DNA"/>
</dbReference>
<organism evidence="2">
    <name type="scientific">Flavobacterium capsici</name>
    <dbReference type="NCBI Taxonomy" id="3075618"/>
    <lineage>
        <taxon>Bacteria</taxon>
        <taxon>Pseudomonadati</taxon>
        <taxon>Bacteroidota</taxon>
        <taxon>Flavobacteriia</taxon>
        <taxon>Flavobacteriales</taxon>
        <taxon>Flavobacteriaceae</taxon>
        <taxon>Flavobacterium</taxon>
    </lineage>
</organism>
<gene>
    <name evidence="3" type="ORF">RN605_12955</name>
    <name evidence="2" type="ORF">RN608_05785</name>
</gene>
<protein>
    <submittedName>
        <fullName evidence="2">Uncharacterized protein</fullName>
    </submittedName>
</protein>
<evidence type="ECO:0000313" key="4">
    <source>
        <dbReference type="Proteomes" id="UP001304515"/>
    </source>
</evidence>
<keyword evidence="4" id="KW-1185">Reference proteome</keyword>
<evidence type="ECO:0000313" key="3">
    <source>
        <dbReference type="EMBL" id="WNM21578.1"/>
    </source>
</evidence>
<feature type="transmembrane region" description="Helical" evidence="1">
    <location>
        <begin position="37"/>
        <end position="59"/>
    </location>
</feature>
<keyword evidence="1" id="KW-0472">Membrane</keyword>
<feature type="transmembrane region" description="Helical" evidence="1">
    <location>
        <begin position="7"/>
        <end position="25"/>
    </location>
</feature>
<dbReference type="EMBL" id="CP134878">
    <property type="protein sequence ID" value="WNM20188.1"/>
    <property type="molecule type" value="Genomic_DNA"/>
</dbReference>
<keyword evidence="1" id="KW-1133">Transmembrane helix</keyword>
<evidence type="ECO:0000313" key="2">
    <source>
        <dbReference type="EMBL" id="WNM20188.1"/>
    </source>
</evidence>
<keyword evidence="1" id="KW-0812">Transmembrane</keyword>
<dbReference type="KEGG" id="fcj:RN605_12955"/>
<proteinExistence type="predicted"/>
<sequence>MEKLYNPLLILLFLSIGICFIYNTYKKPDYFYSQNVKGYVAGFLFILMGLLSMFGKFSILEILRELF</sequence>
<dbReference type="AlphaFoldDB" id="A0AA96J469"/>
<accession>A0AA96J469</accession>